<comment type="caution">
    <text evidence="1">The sequence shown here is derived from an EMBL/GenBank/DDBJ whole genome shotgun (WGS) entry which is preliminary data.</text>
</comment>
<feature type="non-terminal residue" evidence="1">
    <location>
        <position position="1"/>
    </location>
</feature>
<organism evidence="1 2">
    <name type="scientific">Phycomyces blakesleeanus</name>
    <dbReference type="NCBI Taxonomy" id="4837"/>
    <lineage>
        <taxon>Eukaryota</taxon>
        <taxon>Fungi</taxon>
        <taxon>Fungi incertae sedis</taxon>
        <taxon>Mucoromycota</taxon>
        <taxon>Mucoromycotina</taxon>
        <taxon>Mucoromycetes</taxon>
        <taxon>Mucorales</taxon>
        <taxon>Phycomycetaceae</taxon>
        <taxon>Phycomyces</taxon>
    </lineage>
</organism>
<evidence type="ECO:0000313" key="1">
    <source>
        <dbReference type="EMBL" id="KAL0085453.1"/>
    </source>
</evidence>
<dbReference type="Proteomes" id="UP001448207">
    <property type="component" value="Unassembled WGS sequence"/>
</dbReference>
<dbReference type="EMBL" id="JBCLYO010000010">
    <property type="protein sequence ID" value="KAL0085453.1"/>
    <property type="molecule type" value="Genomic_DNA"/>
</dbReference>
<evidence type="ECO:0008006" key="3">
    <source>
        <dbReference type="Google" id="ProtNLM"/>
    </source>
</evidence>
<evidence type="ECO:0000313" key="2">
    <source>
        <dbReference type="Proteomes" id="UP001448207"/>
    </source>
</evidence>
<proteinExistence type="predicted"/>
<gene>
    <name evidence="1" type="ORF">J3Q64DRAFT_1640142</name>
</gene>
<name>A0ABR3AYG5_PHYBL</name>
<reference evidence="1 2" key="1">
    <citation type="submission" date="2024-04" db="EMBL/GenBank/DDBJ databases">
        <title>Symmetric and asymmetric DNA N6-adenine methylation regulates different biological responses in Mucorales.</title>
        <authorList>
            <consortium name="Lawrence Berkeley National Laboratory"/>
            <person name="Lax C."/>
            <person name="Mondo S.J."/>
            <person name="Osorio-Concepcion M."/>
            <person name="Muszewska A."/>
            <person name="Corrochano-Luque M."/>
            <person name="Gutierrez G."/>
            <person name="Riley R."/>
            <person name="Lipzen A."/>
            <person name="Guo J."/>
            <person name="Hundley H."/>
            <person name="Amirebrahimi M."/>
            <person name="Ng V."/>
            <person name="Lorenzo-Gutierrez D."/>
            <person name="Binder U."/>
            <person name="Yang J."/>
            <person name="Song Y."/>
            <person name="Canovas D."/>
            <person name="Navarro E."/>
            <person name="Freitag M."/>
            <person name="Gabaldon T."/>
            <person name="Grigoriev I.V."/>
            <person name="Corrochano L.M."/>
            <person name="Nicolas F.E."/>
            <person name="Garre V."/>
        </authorList>
    </citation>
    <scope>NUCLEOTIDE SEQUENCE [LARGE SCALE GENOMIC DNA]</scope>
    <source>
        <strain evidence="1 2">L51</strain>
    </source>
</reference>
<keyword evidence="2" id="KW-1185">Reference proteome</keyword>
<protein>
    <recommendedName>
        <fullName evidence="3">Reverse transcriptase zinc-binding domain-containing protein</fullName>
    </recommendedName>
</protein>
<sequence>NIWFDLLHRTISCGSLLRRVMPTIVVIPECPLCTHPLQTPKYLLTTCPKVWPVWAPFLS</sequence>
<accession>A0ABR3AYG5</accession>